<dbReference type="Proteomes" id="UP000839052">
    <property type="component" value="Chromosome"/>
</dbReference>
<protein>
    <submittedName>
        <fullName evidence="1">Uncharacterized protein</fullName>
    </submittedName>
</protein>
<name>A0ABM8YZ93_9PROT</name>
<gene>
    <name evidence="1" type="ORF">NTG6680_1632</name>
</gene>
<evidence type="ECO:0000313" key="1">
    <source>
        <dbReference type="EMBL" id="CAG9932885.1"/>
    </source>
</evidence>
<dbReference type="EMBL" id="OU912926">
    <property type="protein sequence ID" value="CAG9932885.1"/>
    <property type="molecule type" value="Genomic_DNA"/>
</dbReference>
<reference evidence="1 2" key="1">
    <citation type="submission" date="2021-10" db="EMBL/GenBank/DDBJ databases">
        <authorList>
            <person name="Koch H."/>
        </authorList>
    </citation>
    <scope>NUCLEOTIDE SEQUENCE [LARGE SCALE GENOMIC DNA]</scope>
    <source>
        <strain evidence="1">6680</strain>
    </source>
</reference>
<organism evidence="1 2">
    <name type="scientific">Candidatus Nitrotoga arctica</name>
    <dbReference type="NCBI Taxonomy" id="453162"/>
    <lineage>
        <taxon>Bacteria</taxon>
        <taxon>Pseudomonadati</taxon>
        <taxon>Pseudomonadota</taxon>
        <taxon>Betaproteobacteria</taxon>
        <taxon>Nitrosomonadales</taxon>
        <taxon>Gallionellaceae</taxon>
        <taxon>Candidatus Nitrotoga</taxon>
    </lineage>
</organism>
<evidence type="ECO:0000313" key="2">
    <source>
        <dbReference type="Proteomes" id="UP000839052"/>
    </source>
</evidence>
<keyword evidence="2" id="KW-1185">Reference proteome</keyword>
<proteinExistence type="predicted"/>
<accession>A0ABM8YZ93</accession>
<sequence>MLNIDRIFVISLQKQTVTFSSLLQTFCLQFPLKIPYTHITALTEKFISGDKP</sequence>